<feature type="region of interest" description="Disordered" evidence="1">
    <location>
        <begin position="31"/>
        <end position="67"/>
    </location>
</feature>
<dbReference type="InterPro" id="IPR006311">
    <property type="entry name" value="TAT_signal"/>
</dbReference>
<evidence type="ECO:0008006" key="5">
    <source>
        <dbReference type="Google" id="ProtNLM"/>
    </source>
</evidence>
<keyword evidence="4" id="KW-1185">Reference proteome</keyword>
<feature type="signal peptide" evidence="2">
    <location>
        <begin position="1"/>
        <end position="31"/>
    </location>
</feature>
<evidence type="ECO:0000256" key="2">
    <source>
        <dbReference type="SAM" id="SignalP"/>
    </source>
</evidence>
<dbReference type="OrthoDB" id="4822697at2"/>
<dbReference type="PROSITE" id="PS51257">
    <property type="entry name" value="PROKAR_LIPOPROTEIN"/>
    <property type="match status" value="1"/>
</dbReference>
<keyword evidence="2" id="KW-0732">Signal</keyword>
<dbReference type="Proteomes" id="UP000321049">
    <property type="component" value="Unassembled WGS sequence"/>
</dbReference>
<gene>
    <name evidence="3" type="ORF">CTE05_04410</name>
</gene>
<evidence type="ECO:0000313" key="3">
    <source>
        <dbReference type="EMBL" id="GEL96894.1"/>
    </source>
</evidence>
<feature type="chain" id="PRO_5021934713" description="Lipoprotein" evidence="2">
    <location>
        <begin position="32"/>
        <end position="255"/>
    </location>
</feature>
<feature type="compositionally biased region" description="Low complexity" evidence="1">
    <location>
        <begin position="35"/>
        <end position="58"/>
    </location>
</feature>
<dbReference type="PROSITE" id="PS51318">
    <property type="entry name" value="TAT"/>
    <property type="match status" value="1"/>
</dbReference>
<proteinExistence type="predicted"/>
<evidence type="ECO:0000256" key="1">
    <source>
        <dbReference type="SAM" id="MobiDB-lite"/>
    </source>
</evidence>
<accession>A0A511JFX0</accession>
<sequence length="255" mass="25738">MTSSRTRRPALALAASVPVLLLVTACGPGDAPDQTATASTSAAPAPTPEAATPTPSVTVDSGRPTAAPGQVVTAGVVAEGVPAQATGVGSAAVTYTRGGEFAVVIALDCASCTAGTVPTVLTGPGRMTPYDEGAGPLAGSYLMDVFEGSAPEQSVWLQADGPWSLRFESWNDLPSTTGPQSGTGSTVLRLADEGAHAEVTWAPAGPDDDFSGRFFGVGDQSLFGDDEAFTEVVDLPMPGIFAIRTDGAWTVTPQP</sequence>
<dbReference type="RefSeq" id="WP_146844495.1">
    <property type="nucleotide sequence ID" value="NZ_BJWH01000002.1"/>
</dbReference>
<evidence type="ECO:0000313" key="4">
    <source>
        <dbReference type="Proteomes" id="UP000321049"/>
    </source>
</evidence>
<dbReference type="EMBL" id="BJWH01000002">
    <property type="protein sequence ID" value="GEL96894.1"/>
    <property type="molecule type" value="Genomic_DNA"/>
</dbReference>
<dbReference type="AlphaFoldDB" id="A0A511JFX0"/>
<organism evidence="3 4">
    <name type="scientific">Cellulomonas terrae</name>
    <dbReference type="NCBI Taxonomy" id="311234"/>
    <lineage>
        <taxon>Bacteria</taxon>
        <taxon>Bacillati</taxon>
        <taxon>Actinomycetota</taxon>
        <taxon>Actinomycetes</taxon>
        <taxon>Micrococcales</taxon>
        <taxon>Cellulomonadaceae</taxon>
        <taxon>Cellulomonas</taxon>
    </lineage>
</organism>
<name>A0A511JFX0_9CELL</name>
<reference evidence="3 4" key="1">
    <citation type="submission" date="2019-07" db="EMBL/GenBank/DDBJ databases">
        <title>Whole genome shotgun sequence of Cellulomonas terrae NBRC 100819.</title>
        <authorList>
            <person name="Hosoyama A."/>
            <person name="Uohara A."/>
            <person name="Ohji S."/>
            <person name="Ichikawa N."/>
        </authorList>
    </citation>
    <scope>NUCLEOTIDE SEQUENCE [LARGE SCALE GENOMIC DNA]</scope>
    <source>
        <strain evidence="3 4">NBRC 100819</strain>
    </source>
</reference>
<protein>
    <recommendedName>
        <fullName evidence="5">Lipoprotein</fullName>
    </recommendedName>
</protein>
<comment type="caution">
    <text evidence="3">The sequence shown here is derived from an EMBL/GenBank/DDBJ whole genome shotgun (WGS) entry which is preliminary data.</text>
</comment>